<dbReference type="Pfam" id="PF00440">
    <property type="entry name" value="TetR_N"/>
    <property type="match status" value="1"/>
</dbReference>
<organism evidence="3">
    <name type="scientific">mine drainage metagenome</name>
    <dbReference type="NCBI Taxonomy" id="410659"/>
    <lineage>
        <taxon>unclassified sequences</taxon>
        <taxon>metagenomes</taxon>
        <taxon>ecological metagenomes</taxon>
    </lineage>
</organism>
<dbReference type="Gene3D" id="1.10.357.10">
    <property type="entry name" value="Tetracycline Repressor, domain 2"/>
    <property type="match status" value="1"/>
</dbReference>
<dbReference type="PANTHER" id="PTHR30055">
    <property type="entry name" value="HTH-TYPE TRANSCRIPTIONAL REGULATOR RUTR"/>
    <property type="match status" value="1"/>
</dbReference>
<evidence type="ECO:0000313" key="3">
    <source>
        <dbReference type="EMBL" id="OIQ96173.1"/>
    </source>
</evidence>
<evidence type="ECO:0000256" key="1">
    <source>
        <dbReference type="ARBA" id="ARBA00023125"/>
    </source>
</evidence>
<dbReference type="InterPro" id="IPR009057">
    <property type="entry name" value="Homeodomain-like_sf"/>
</dbReference>
<reference evidence="3" key="1">
    <citation type="submission" date="2016-10" db="EMBL/GenBank/DDBJ databases">
        <title>Sequence of Gallionella enrichment culture.</title>
        <authorList>
            <person name="Poehlein A."/>
            <person name="Muehling M."/>
            <person name="Daniel R."/>
        </authorList>
    </citation>
    <scope>NUCLEOTIDE SEQUENCE</scope>
</reference>
<dbReference type="GO" id="GO:0000976">
    <property type="term" value="F:transcription cis-regulatory region binding"/>
    <property type="evidence" value="ECO:0007669"/>
    <property type="project" value="TreeGrafter"/>
</dbReference>
<dbReference type="PANTHER" id="PTHR30055:SF235">
    <property type="entry name" value="TRANSCRIPTIONAL REGULATORY PROTEIN"/>
    <property type="match status" value="1"/>
</dbReference>
<dbReference type="GO" id="GO:0003700">
    <property type="term" value="F:DNA-binding transcription factor activity"/>
    <property type="evidence" value="ECO:0007669"/>
    <property type="project" value="TreeGrafter"/>
</dbReference>
<comment type="caution">
    <text evidence="3">The sequence shown here is derived from an EMBL/GenBank/DDBJ whole genome shotgun (WGS) entry which is preliminary data.</text>
</comment>
<dbReference type="InterPro" id="IPR050109">
    <property type="entry name" value="HTH-type_TetR-like_transc_reg"/>
</dbReference>
<proteinExistence type="predicted"/>
<dbReference type="InterPro" id="IPR001647">
    <property type="entry name" value="HTH_TetR"/>
</dbReference>
<dbReference type="SUPFAM" id="SSF46689">
    <property type="entry name" value="Homeodomain-like"/>
    <property type="match status" value="1"/>
</dbReference>
<protein>
    <submittedName>
        <fullName evidence="3">HTH-type transcriptional repressor KstR2</fullName>
    </submittedName>
</protein>
<gene>
    <name evidence="3" type="primary">kstR2_4</name>
    <name evidence="3" type="ORF">GALL_218020</name>
</gene>
<name>A0A1J5S7A5_9ZZZZ</name>
<dbReference type="AlphaFoldDB" id="A0A1J5S7A5"/>
<feature type="domain" description="HTH tetR-type" evidence="2">
    <location>
        <begin position="7"/>
        <end position="67"/>
    </location>
</feature>
<dbReference type="PROSITE" id="PS01081">
    <property type="entry name" value="HTH_TETR_1"/>
    <property type="match status" value="1"/>
</dbReference>
<dbReference type="EMBL" id="MLJW01000153">
    <property type="protein sequence ID" value="OIQ96173.1"/>
    <property type="molecule type" value="Genomic_DNA"/>
</dbReference>
<dbReference type="Pfam" id="PF17939">
    <property type="entry name" value="TetR_C_30"/>
    <property type="match status" value="1"/>
</dbReference>
<dbReference type="InterPro" id="IPR023772">
    <property type="entry name" value="DNA-bd_HTH_TetR-type_CS"/>
</dbReference>
<sequence>MSDTELSDTRRRILDAAETLFTEHGFEATTLRQITGRAQVNLAAVNYHFGSKEALIQELFRRRLTWLNERRLEALDRLETEAKGAPLKPSKIVDAFFGVAVNMAADREGGGRTFMRLLGRTYTEPSEFVRGFLASEYSEAVGRFKAALFKALPDVPQEEILWRFHFMIGAMAYAISGADALSIVGETPVDDSAIDALYPRLMSFLLGGLRAPLPALAAAPKPGRKPRTRRAA</sequence>
<dbReference type="SUPFAM" id="SSF48498">
    <property type="entry name" value="Tetracyclin repressor-like, C-terminal domain"/>
    <property type="match status" value="1"/>
</dbReference>
<dbReference type="PROSITE" id="PS50977">
    <property type="entry name" value="HTH_TETR_2"/>
    <property type="match status" value="1"/>
</dbReference>
<dbReference type="PRINTS" id="PR00455">
    <property type="entry name" value="HTHTETR"/>
</dbReference>
<dbReference type="InterPro" id="IPR036271">
    <property type="entry name" value="Tet_transcr_reg_TetR-rel_C_sf"/>
</dbReference>
<dbReference type="InterPro" id="IPR041586">
    <property type="entry name" value="PsrA_TetR_C"/>
</dbReference>
<keyword evidence="1" id="KW-0238">DNA-binding</keyword>
<accession>A0A1J5S7A5</accession>
<evidence type="ECO:0000259" key="2">
    <source>
        <dbReference type="PROSITE" id="PS50977"/>
    </source>
</evidence>